<dbReference type="Proteomes" id="UP000244755">
    <property type="component" value="Chromosome 1"/>
</dbReference>
<sequence>MSALKIARNEHGDDVLKVLEPLTRRVTSGQWDVHVDQAQFERLIRGEKAGSLRTYSLLRPSVFAGFKGVLVH</sequence>
<evidence type="ECO:0000313" key="2">
    <source>
        <dbReference type="Proteomes" id="UP000244755"/>
    </source>
</evidence>
<dbReference type="RefSeq" id="WP_099956254.1">
    <property type="nucleotide sequence ID" value="NZ_CP028843.1"/>
</dbReference>
<protein>
    <submittedName>
        <fullName evidence="1">Uncharacterized protein</fullName>
    </submittedName>
</protein>
<dbReference type="OrthoDB" id="7063661at2"/>
<organism evidence="1 2">
    <name type="scientific">Methylobacterium currus</name>
    <dbReference type="NCBI Taxonomy" id="2051553"/>
    <lineage>
        <taxon>Bacteria</taxon>
        <taxon>Pseudomonadati</taxon>
        <taxon>Pseudomonadota</taxon>
        <taxon>Alphaproteobacteria</taxon>
        <taxon>Hyphomicrobiales</taxon>
        <taxon>Methylobacteriaceae</taxon>
        <taxon>Methylobacterium</taxon>
    </lineage>
</organism>
<gene>
    <name evidence="1" type="ORF">DA075_29780</name>
</gene>
<accession>A0A2R4WSL4</accession>
<keyword evidence="2" id="KW-1185">Reference proteome</keyword>
<dbReference type="KEGG" id="mee:DA075_29780"/>
<proteinExistence type="predicted"/>
<dbReference type="AlphaFoldDB" id="A0A2R4WSL4"/>
<name>A0A2R4WSL4_9HYPH</name>
<evidence type="ECO:0000313" key="1">
    <source>
        <dbReference type="EMBL" id="AWB24529.1"/>
    </source>
</evidence>
<dbReference type="EMBL" id="CP028843">
    <property type="protein sequence ID" value="AWB24529.1"/>
    <property type="molecule type" value="Genomic_DNA"/>
</dbReference>
<reference evidence="1 2" key="1">
    <citation type="submission" date="2018-04" db="EMBL/GenBank/DDBJ databases">
        <title>Methylobacterium sp. PR1016A genome.</title>
        <authorList>
            <person name="Park W."/>
        </authorList>
    </citation>
    <scope>NUCLEOTIDE SEQUENCE [LARGE SCALE GENOMIC DNA]</scope>
    <source>
        <strain evidence="1 2">PR1016A</strain>
    </source>
</reference>